<dbReference type="EMBL" id="LR536452">
    <property type="protein sequence ID" value="VFU17615.1"/>
    <property type="molecule type" value="Genomic_DNA"/>
</dbReference>
<dbReference type="KEGG" id="mtun:MTUNDRAET4_0154.2"/>
<geneLocation type="plasmid" evidence="1 2">
    <name>3</name>
</geneLocation>
<organism evidence="1 2">
    <name type="scientific">Methylocella tundrae</name>
    <dbReference type="NCBI Taxonomy" id="227605"/>
    <lineage>
        <taxon>Bacteria</taxon>
        <taxon>Pseudomonadati</taxon>
        <taxon>Pseudomonadota</taxon>
        <taxon>Alphaproteobacteria</taxon>
        <taxon>Hyphomicrobiales</taxon>
        <taxon>Beijerinckiaceae</taxon>
        <taxon>Methylocella</taxon>
    </lineage>
</organism>
<proteinExistence type="predicted"/>
<sequence length="102" mass="11045">MMAAHHTGFVRRVAAALHGLDVAATELSAKDALIASREAMYRETVASQMESYPGRRQSHAALAGRGREAAGKGRPFVAIVAQPDVSRGRCDAWRAAGRDWRK</sequence>
<accession>A0A4U8Z7P4</accession>
<name>A0A4U8Z7P4_METTU</name>
<evidence type="ECO:0000313" key="2">
    <source>
        <dbReference type="Proteomes" id="UP000294360"/>
    </source>
</evidence>
<evidence type="ECO:0000313" key="1">
    <source>
        <dbReference type="EMBL" id="VFU17615.1"/>
    </source>
</evidence>
<dbReference type="AlphaFoldDB" id="A0A4U8Z7P4"/>
<reference evidence="1 2" key="1">
    <citation type="submission" date="2019-03" db="EMBL/GenBank/DDBJ databases">
        <authorList>
            <person name="Kox A.R. M."/>
        </authorList>
    </citation>
    <scope>NUCLEOTIDE SEQUENCE [LARGE SCALE GENOMIC DNA]</scope>
    <source>
        <strain evidence="1">MTUNDRAET4 annotated genome</strain>
        <plasmid evidence="2">3</plasmid>
    </source>
</reference>
<keyword evidence="1" id="KW-0614">Plasmid</keyword>
<gene>
    <name evidence="1" type="ORF">MTUNDRAET4_0154</name>
</gene>
<protein>
    <submittedName>
        <fullName evidence="1">Uncharacterized protein</fullName>
    </submittedName>
</protein>
<dbReference type="Proteomes" id="UP000294360">
    <property type="component" value="Plasmid 3"/>
</dbReference>